<dbReference type="AlphaFoldDB" id="A0A5M9JQ91"/>
<dbReference type="EMBL" id="VICG01000005">
    <property type="protein sequence ID" value="KAA8571664.1"/>
    <property type="molecule type" value="Genomic_DNA"/>
</dbReference>
<accession>A0A5M9JQ91</accession>
<comment type="caution">
    <text evidence="2">The sequence shown here is derived from an EMBL/GenBank/DDBJ whole genome shotgun (WGS) entry which is preliminary data.</text>
</comment>
<evidence type="ECO:0000313" key="2">
    <source>
        <dbReference type="EMBL" id="KAA8571664.1"/>
    </source>
</evidence>
<feature type="region of interest" description="Disordered" evidence="1">
    <location>
        <begin position="148"/>
        <end position="168"/>
    </location>
</feature>
<sequence>MMGPRPLYNPFKPSSLHITLPVPSKPLYTTCPAGCAPGPCAALNPPCACNFVLITSSGQVTTPEVKPPTAPANALNSHSALVLAILSSLVIGWEDAKSSDRGDDGVLRSCDIAGGSKSREENRRGWKAFTLLSPFFSCNLVSRCAGKDPTQHASDTTANGYRRPLTIA</sequence>
<reference evidence="2 3" key="1">
    <citation type="submission" date="2019-06" db="EMBL/GenBank/DDBJ databases">
        <title>Genome Sequence of the Brown Rot Fungal Pathogen Monilinia fructicola.</title>
        <authorList>
            <person name="De Miccolis Angelini R.M."/>
            <person name="Landi L."/>
            <person name="Abate D."/>
            <person name="Pollastro S."/>
            <person name="Romanazzi G."/>
            <person name="Faretra F."/>
        </authorList>
    </citation>
    <scope>NUCLEOTIDE SEQUENCE [LARGE SCALE GENOMIC DNA]</scope>
    <source>
        <strain evidence="2 3">Mfrc123</strain>
    </source>
</reference>
<gene>
    <name evidence="2" type="ORF">EYC84_001653</name>
</gene>
<evidence type="ECO:0000256" key="1">
    <source>
        <dbReference type="SAM" id="MobiDB-lite"/>
    </source>
</evidence>
<evidence type="ECO:0000313" key="3">
    <source>
        <dbReference type="Proteomes" id="UP000322873"/>
    </source>
</evidence>
<keyword evidence="3" id="KW-1185">Reference proteome</keyword>
<name>A0A5M9JQ91_MONFR</name>
<protein>
    <submittedName>
        <fullName evidence="2">Uncharacterized protein</fullName>
    </submittedName>
</protein>
<dbReference type="Proteomes" id="UP000322873">
    <property type="component" value="Unassembled WGS sequence"/>
</dbReference>
<organism evidence="2 3">
    <name type="scientific">Monilinia fructicola</name>
    <name type="common">Brown rot fungus</name>
    <name type="synonym">Ciboria fructicola</name>
    <dbReference type="NCBI Taxonomy" id="38448"/>
    <lineage>
        <taxon>Eukaryota</taxon>
        <taxon>Fungi</taxon>
        <taxon>Dikarya</taxon>
        <taxon>Ascomycota</taxon>
        <taxon>Pezizomycotina</taxon>
        <taxon>Leotiomycetes</taxon>
        <taxon>Helotiales</taxon>
        <taxon>Sclerotiniaceae</taxon>
        <taxon>Monilinia</taxon>
    </lineage>
</organism>
<proteinExistence type="predicted"/>